<dbReference type="GO" id="GO:0005524">
    <property type="term" value="F:ATP binding"/>
    <property type="evidence" value="ECO:0007669"/>
    <property type="project" value="UniProtKB-KW"/>
</dbReference>
<sequence>MASRRVSPASDEPLPLDLHLRLLRPVRRSSRRRFHCHVALHGCAALLLLNKEKLRWKRRWQRRYLRLLLDVVIGPTSFADLLKFEDVVYLSYRAACAARRLLADGGEHDICLTEAEQIPTGDQLRRLFVFMFIQATVANPPALLDRHSASLAMMPVITSNALKTYSSTIKPSACGRSTIFVSFFAANDRTWVFFDLSKLAEDKQCAQDAEEAPARLSHDQRNAFDELLRAVDLSVVDQMRDDHLQEVGPQHVSFLLAHGGTGNTFVEECLLGSNGVASQGRTHGAFDFRIPLDTSPTTTCPVDRESDLVLMLRTTKLIVWDEAPMAHRFAVEAMDRLLRDLGETEELFVGKPDGTSGGGRRRGVTMGGIWWHPGG</sequence>
<gene>
    <name evidence="3" type="ORF">BZ3500_MVSOF-1268-A1-R1_CHR3-1G05805</name>
</gene>
<dbReference type="GO" id="GO:0000723">
    <property type="term" value="P:telomere maintenance"/>
    <property type="evidence" value="ECO:0007669"/>
    <property type="project" value="InterPro"/>
</dbReference>
<keyword evidence="1" id="KW-0067">ATP-binding</keyword>
<name>A0A2X0L2M6_9BASI</name>
<comment type="similarity">
    <text evidence="1">Belongs to the helicase family.</text>
</comment>
<dbReference type="AlphaFoldDB" id="A0A2X0L2M6"/>
<dbReference type="GO" id="GO:0006310">
    <property type="term" value="P:DNA recombination"/>
    <property type="evidence" value="ECO:0007669"/>
    <property type="project" value="UniProtKB-KW"/>
</dbReference>
<dbReference type="EC" id="5.6.2.3" evidence="1"/>
<protein>
    <recommendedName>
        <fullName evidence="1">ATP-dependent DNA helicase</fullName>
        <ecNumber evidence="1">5.6.2.3</ecNumber>
    </recommendedName>
</protein>
<comment type="catalytic activity">
    <reaction evidence="1">
        <text>ATP + H2O = ADP + phosphate + H(+)</text>
        <dbReference type="Rhea" id="RHEA:13065"/>
        <dbReference type="ChEBI" id="CHEBI:15377"/>
        <dbReference type="ChEBI" id="CHEBI:15378"/>
        <dbReference type="ChEBI" id="CHEBI:30616"/>
        <dbReference type="ChEBI" id="CHEBI:43474"/>
        <dbReference type="ChEBI" id="CHEBI:456216"/>
        <dbReference type="EC" id="5.6.2.3"/>
    </reaction>
</comment>
<evidence type="ECO:0000313" key="4">
    <source>
        <dbReference type="Proteomes" id="UP000249723"/>
    </source>
</evidence>
<proteinExistence type="inferred from homology"/>
<dbReference type="GO" id="GO:0016887">
    <property type="term" value="F:ATP hydrolysis activity"/>
    <property type="evidence" value="ECO:0007669"/>
    <property type="project" value="RHEA"/>
</dbReference>
<reference evidence="4" key="1">
    <citation type="submission" date="2016-10" db="EMBL/GenBank/DDBJ databases">
        <authorList>
            <person name="Jeantristanb JTB J.-T."/>
            <person name="Ricardo R."/>
        </authorList>
    </citation>
    <scope>NUCLEOTIDE SEQUENCE [LARGE SCALE GENOMIC DNA]</scope>
</reference>
<comment type="cofactor">
    <cofactor evidence="1">
        <name>Mg(2+)</name>
        <dbReference type="ChEBI" id="CHEBI:18420"/>
    </cofactor>
</comment>
<dbReference type="InterPro" id="IPR010285">
    <property type="entry name" value="DNA_helicase_pif1-like_DEAD"/>
</dbReference>
<keyword evidence="1" id="KW-0547">Nucleotide-binding</keyword>
<dbReference type="OrthoDB" id="3366231at2759"/>
<organism evidence="3 4">
    <name type="scientific">Microbotryum saponariae</name>
    <dbReference type="NCBI Taxonomy" id="289078"/>
    <lineage>
        <taxon>Eukaryota</taxon>
        <taxon>Fungi</taxon>
        <taxon>Dikarya</taxon>
        <taxon>Basidiomycota</taxon>
        <taxon>Pucciniomycotina</taxon>
        <taxon>Microbotryomycetes</taxon>
        <taxon>Microbotryales</taxon>
        <taxon>Microbotryaceae</taxon>
        <taxon>Microbotryum</taxon>
    </lineage>
</organism>
<dbReference type="STRING" id="289078.A0A2X0L2M6"/>
<dbReference type="GO" id="GO:0006281">
    <property type="term" value="P:DNA repair"/>
    <property type="evidence" value="ECO:0007669"/>
    <property type="project" value="UniProtKB-KW"/>
</dbReference>
<accession>A0A2X0L2M6</accession>
<keyword evidence="1" id="KW-0378">Hydrolase</keyword>
<keyword evidence="1" id="KW-0227">DNA damage</keyword>
<keyword evidence="4" id="KW-1185">Reference proteome</keyword>
<dbReference type="Pfam" id="PF05970">
    <property type="entry name" value="PIF1"/>
    <property type="match status" value="1"/>
</dbReference>
<dbReference type="GO" id="GO:0043139">
    <property type="term" value="F:5'-3' DNA helicase activity"/>
    <property type="evidence" value="ECO:0007669"/>
    <property type="project" value="UniProtKB-EC"/>
</dbReference>
<keyword evidence="1" id="KW-0234">DNA repair</keyword>
<evidence type="ECO:0000256" key="1">
    <source>
        <dbReference type="RuleBase" id="RU363044"/>
    </source>
</evidence>
<feature type="domain" description="DNA helicase Pif1-like DEAD-box helicase" evidence="2">
    <location>
        <begin position="272"/>
        <end position="346"/>
    </location>
</feature>
<evidence type="ECO:0000313" key="3">
    <source>
        <dbReference type="EMBL" id="SCZ99088.1"/>
    </source>
</evidence>
<dbReference type="EMBL" id="FMWP01000096">
    <property type="protein sequence ID" value="SCZ99088.1"/>
    <property type="molecule type" value="Genomic_DNA"/>
</dbReference>
<keyword evidence="1" id="KW-0233">DNA recombination</keyword>
<keyword evidence="1" id="KW-0347">Helicase</keyword>
<evidence type="ECO:0000259" key="2">
    <source>
        <dbReference type="Pfam" id="PF05970"/>
    </source>
</evidence>
<dbReference type="Proteomes" id="UP000249723">
    <property type="component" value="Unassembled WGS sequence"/>
</dbReference>
<dbReference type="PANTHER" id="PTHR10492">
    <property type="match status" value="1"/>
</dbReference>